<evidence type="ECO:0000256" key="3">
    <source>
        <dbReference type="ARBA" id="ARBA00022723"/>
    </source>
</evidence>
<evidence type="ECO:0000313" key="12">
    <source>
        <dbReference type="EMBL" id="VDN23241.1"/>
    </source>
</evidence>
<dbReference type="WBParaSite" id="GPUH_0001393801-mRNA-1">
    <property type="protein sequence ID" value="GPUH_0001393801-mRNA-1"/>
    <property type="gene ID" value="GPUH_0001393801"/>
</dbReference>
<evidence type="ECO:0000256" key="2">
    <source>
        <dbReference type="ARBA" id="ARBA00009792"/>
    </source>
</evidence>
<dbReference type="GO" id="GO:0006491">
    <property type="term" value="P:N-glycan processing"/>
    <property type="evidence" value="ECO:0007669"/>
    <property type="project" value="TreeGrafter"/>
</dbReference>
<keyword evidence="4" id="KW-0378">Hydrolase</keyword>
<name>A0A183DYY2_9BILA</name>
<organism evidence="14">
    <name type="scientific">Gongylonema pulchrum</name>
    <dbReference type="NCBI Taxonomy" id="637853"/>
    <lineage>
        <taxon>Eukaryota</taxon>
        <taxon>Metazoa</taxon>
        <taxon>Ecdysozoa</taxon>
        <taxon>Nematoda</taxon>
        <taxon>Chromadorea</taxon>
        <taxon>Rhabditida</taxon>
        <taxon>Spirurina</taxon>
        <taxon>Spiruromorpha</taxon>
        <taxon>Spiruroidea</taxon>
        <taxon>Gongylonematidae</taxon>
        <taxon>Gongylonema</taxon>
    </lineage>
</organism>
<dbReference type="SUPFAM" id="SSF74650">
    <property type="entry name" value="Galactose mutarotase-like"/>
    <property type="match status" value="1"/>
</dbReference>
<comment type="catalytic activity">
    <reaction evidence="10">
        <text>N(4)-{beta-D-GlcNAc-(1-&gt;2)-alpha-D-Man-(1-&gt;3)-[alpha-D-Man-(1-&gt;3)-[alpha-D-Man-(1-&gt;6)]-alpha-D-Man-(1-&gt;6)]-beta-D-Man-(1-&gt;4)-beta-D-GlcNAc-(1-&gt;4)-beta-D-GlcNAc}-L-asparaginyl-[protein] + 2 H2O = 2 alpha-D-mannopyranose + an N(4)-{beta-D-GlcNAc-(1-&gt;2)-alpha-D-Man-(1-&gt;3)-[alpha-D-Man-(1-&gt;6)]-beta-D-Man-(1-&gt;4)-beta-D-GlcNAc-(1-&gt;4)-beta-D-GlcNAc}-L-asparaginyl-[protein]</text>
        <dbReference type="Rhea" id="RHEA:56052"/>
        <dbReference type="Rhea" id="RHEA-COMP:14368"/>
        <dbReference type="Rhea" id="RHEA-COMP:14369"/>
        <dbReference type="ChEBI" id="CHEBI:15377"/>
        <dbReference type="ChEBI" id="CHEBI:28729"/>
        <dbReference type="ChEBI" id="CHEBI:60615"/>
        <dbReference type="ChEBI" id="CHEBI:60625"/>
        <dbReference type="EC" id="3.2.1.114"/>
    </reaction>
</comment>
<dbReference type="InterPro" id="IPR050843">
    <property type="entry name" value="Glycosyl_Hydrlase_38"/>
</dbReference>
<feature type="domain" description="Glycoside hydrolase family 38 central" evidence="11">
    <location>
        <begin position="37"/>
        <end position="118"/>
    </location>
</feature>
<evidence type="ECO:0000256" key="5">
    <source>
        <dbReference type="ARBA" id="ARBA00022833"/>
    </source>
</evidence>
<protein>
    <recommendedName>
        <fullName evidence="8">mannosyl-oligosaccharide 1,3-1,6-alpha-mannosidase</fullName>
        <ecNumber evidence="8">3.2.1.114</ecNumber>
    </recommendedName>
    <alternativeName>
        <fullName evidence="9">Mannosyl-oligosaccharide 1,3-1,6-alpha-mannosidase</fullName>
    </alternativeName>
</protein>
<evidence type="ECO:0000256" key="7">
    <source>
        <dbReference type="ARBA" id="ARBA00059516"/>
    </source>
</evidence>
<reference evidence="12 13" key="2">
    <citation type="submission" date="2018-11" db="EMBL/GenBank/DDBJ databases">
        <authorList>
            <consortium name="Pathogen Informatics"/>
        </authorList>
    </citation>
    <scope>NUCLEOTIDE SEQUENCE [LARGE SCALE GENOMIC DNA]</scope>
</reference>
<dbReference type="PANTHER" id="PTHR11607:SF3">
    <property type="entry name" value="LYSOSOMAL ALPHA-MANNOSIDASE"/>
    <property type="match status" value="1"/>
</dbReference>
<dbReference type="PANTHER" id="PTHR11607">
    <property type="entry name" value="ALPHA-MANNOSIDASE"/>
    <property type="match status" value="1"/>
</dbReference>
<keyword evidence="6" id="KW-0326">Glycosidase</keyword>
<evidence type="ECO:0000259" key="11">
    <source>
        <dbReference type="SMART" id="SM00872"/>
    </source>
</evidence>
<accession>A0A183DYY2</accession>
<dbReference type="GO" id="GO:0030246">
    <property type="term" value="F:carbohydrate binding"/>
    <property type="evidence" value="ECO:0007669"/>
    <property type="project" value="InterPro"/>
</dbReference>
<sequence length="314" mass="35748">MCWKHVDEEACTFTIHDCLSLLVSSRWYGWEGKGGKERYYTSRPLYKRLDRVLQHYLRTSEFLYSMMRLKKGVLERRNESHLFGLLVEARRYMSLFQHHDGVTGTSKQHVMVDYGQKMFMAIKNCEQIILAATDFLLRNVSAKDVPPKPSIFMEEIRSAYDSSPEKRVVTSASTLIVFNSLGKKVAKTICVHVKSLNVVVHAASGPSDIVPQQISPVVQFIDGQWNISATLFELKPFQLCFHAVIPPVSFRKYLIRSGSPKLKATIRVNFSGVQNSNFVIEPLREFAFGNGLITAAFDPVTGHLKVCEQLWLLI</sequence>
<dbReference type="Pfam" id="PF09261">
    <property type="entry name" value="Alpha-mann_mid"/>
    <property type="match status" value="1"/>
</dbReference>
<dbReference type="GO" id="GO:0004572">
    <property type="term" value="F:mannosyl-oligosaccharide 1,3-1,6-alpha-mannosidase activity"/>
    <property type="evidence" value="ECO:0007669"/>
    <property type="project" value="UniProtKB-EC"/>
</dbReference>
<dbReference type="Gene3D" id="2.60.40.1180">
    <property type="entry name" value="Golgi alpha-mannosidase II"/>
    <property type="match status" value="1"/>
</dbReference>
<dbReference type="InterPro" id="IPR013780">
    <property type="entry name" value="Glyco_hydro_b"/>
</dbReference>
<keyword evidence="13" id="KW-1185">Reference proteome</keyword>
<dbReference type="InterPro" id="IPR015341">
    <property type="entry name" value="Glyco_hydro_38_cen"/>
</dbReference>
<evidence type="ECO:0000256" key="9">
    <source>
        <dbReference type="ARBA" id="ARBA00083602"/>
    </source>
</evidence>
<dbReference type="GO" id="GO:0006013">
    <property type="term" value="P:mannose metabolic process"/>
    <property type="evidence" value="ECO:0007669"/>
    <property type="project" value="InterPro"/>
</dbReference>
<evidence type="ECO:0000313" key="13">
    <source>
        <dbReference type="Proteomes" id="UP000271098"/>
    </source>
</evidence>
<evidence type="ECO:0000256" key="8">
    <source>
        <dbReference type="ARBA" id="ARBA00066412"/>
    </source>
</evidence>
<dbReference type="EMBL" id="UYRT01080710">
    <property type="protein sequence ID" value="VDN23241.1"/>
    <property type="molecule type" value="Genomic_DNA"/>
</dbReference>
<dbReference type="InterPro" id="IPR037094">
    <property type="entry name" value="Glyco_hydro_38_cen_sf"/>
</dbReference>
<dbReference type="OrthoDB" id="10261055at2759"/>
<dbReference type="InterPro" id="IPR011013">
    <property type="entry name" value="Gal_mutarotase_sf_dom"/>
</dbReference>
<dbReference type="SUPFAM" id="SSF88688">
    <property type="entry name" value="Families 57/38 glycoside transferase middle domain"/>
    <property type="match status" value="1"/>
</dbReference>
<dbReference type="GO" id="GO:0000139">
    <property type="term" value="C:Golgi membrane"/>
    <property type="evidence" value="ECO:0007669"/>
    <property type="project" value="TreeGrafter"/>
</dbReference>
<comment type="similarity">
    <text evidence="2">Belongs to the glycosyl hydrolase 38 family.</text>
</comment>
<evidence type="ECO:0000256" key="1">
    <source>
        <dbReference type="ARBA" id="ARBA00001947"/>
    </source>
</evidence>
<gene>
    <name evidence="12" type="ORF">GPUH_LOCUS13923</name>
</gene>
<dbReference type="SMART" id="SM00872">
    <property type="entry name" value="Alpha-mann_mid"/>
    <property type="match status" value="1"/>
</dbReference>
<proteinExistence type="inferred from homology"/>
<dbReference type="GO" id="GO:0046872">
    <property type="term" value="F:metal ion binding"/>
    <property type="evidence" value="ECO:0007669"/>
    <property type="project" value="UniProtKB-KW"/>
</dbReference>
<dbReference type="Gene3D" id="1.20.1270.50">
    <property type="entry name" value="Glycoside hydrolase family 38, central domain"/>
    <property type="match status" value="1"/>
</dbReference>
<evidence type="ECO:0000313" key="14">
    <source>
        <dbReference type="WBParaSite" id="GPUH_0001393801-mRNA-1"/>
    </source>
</evidence>
<dbReference type="Proteomes" id="UP000271098">
    <property type="component" value="Unassembled WGS sequence"/>
</dbReference>
<dbReference type="FunFam" id="1.20.1270.50:FF:000001">
    <property type="entry name" value="Alpha-mannosidase"/>
    <property type="match status" value="1"/>
</dbReference>
<evidence type="ECO:0000256" key="10">
    <source>
        <dbReference type="ARBA" id="ARBA00093232"/>
    </source>
</evidence>
<reference evidence="14" key="1">
    <citation type="submission" date="2016-06" db="UniProtKB">
        <authorList>
            <consortium name="WormBaseParasite"/>
        </authorList>
    </citation>
    <scope>IDENTIFICATION</scope>
</reference>
<comment type="function">
    <text evidence="7">Catalyzes the first committed step in the biosynthesis of complex N-glycans. It controls conversion of high mannose to complex N-glycans; the final hydrolytic step in the N-glycan maturation pathway.</text>
</comment>
<keyword evidence="5" id="KW-0862">Zinc</keyword>
<comment type="cofactor">
    <cofactor evidence="1">
        <name>Zn(2+)</name>
        <dbReference type="ChEBI" id="CHEBI:29105"/>
    </cofactor>
</comment>
<dbReference type="EC" id="3.2.1.114" evidence="8"/>
<dbReference type="InterPro" id="IPR028995">
    <property type="entry name" value="Glyco_hydro_57/38_cen_sf"/>
</dbReference>
<keyword evidence="3" id="KW-0479">Metal-binding</keyword>
<dbReference type="AlphaFoldDB" id="A0A183DYY2"/>
<evidence type="ECO:0000256" key="4">
    <source>
        <dbReference type="ARBA" id="ARBA00022801"/>
    </source>
</evidence>
<evidence type="ECO:0000256" key="6">
    <source>
        <dbReference type="ARBA" id="ARBA00023295"/>
    </source>
</evidence>